<dbReference type="AlphaFoldDB" id="G9N1P9"/>
<organism evidence="2 3">
    <name type="scientific">Hypocrea virens (strain Gv29-8 / FGSC 10586)</name>
    <name type="common">Gliocladium virens</name>
    <name type="synonym">Trichoderma virens</name>
    <dbReference type="NCBI Taxonomy" id="413071"/>
    <lineage>
        <taxon>Eukaryota</taxon>
        <taxon>Fungi</taxon>
        <taxon>Dikarya</taxon>
        <taxon>Ascomycota</taxon>
        <taxon>Pezizomycotina</taxon>
        <taxon>Sordariomycetes</taxon>
        <taxon>Hypocreomycetidae</taxon>
        <taxon>Hypocreales</taxon>
        <taxon>Hypocreaceae</taxon>
        <taxon>Trichoderma</taxon>
    </lineage>
</organism>
<proteinExistence type="predicted"/>
<dbReference type="Pfam" id="PF06985">
    <property type="entry name" value="HET"/>
    <property type="match status" value="1"/>
</dbReference>
<feature type="domain" description="Heterokaryon incompatibility" evidence="1">
    <location>
        <begin position="52"/>
        <end position="209"/>
    </location>
</feature>
<feature type="non-terminal residue" evidence="2">
    <location>
        <position position="1"/>
    </location>
</feature>
<name>G9N1P9_HYPVG</name>
<evidence type="ECO:0000259" key="1">
    <source>
        <dbReference type="Pfam" id="PF06985"/>
    </source>
</evidence>
<dbReference type="PANTHER" id="PTHR24148">
    <property type="entry name" value="ANKYRIN REPEAT DOMAIN-CONTAINING PROTEIN 39 HOMOLOG-RELATED"/>
    <property type="match status" value="1"/>
</dbReference>
<dbReference type="Proteomes" id="UP000007115">
    <property type="component" value="Unassembled WGS sequence"/>
</dbReference>
<dbReference type="InParanoid" id="G9N1P9"/>
<dbReference type="OMA" id="LMEARHY"/>
<dbReference type="InterPro" id="IPR052895">
    <property type="entry name" value="HetReg/Transcr_Mod"/>
</dbReference>
<dbReference type="PANTHER" id="PTHR24148:SF73">
    <property type="entry name" value="HET DOMAIN PROTEIN (AFU_ORTHOLOGUE AFUA_8G01020)"/>
    <property type="match status" value="1"/>
</dbReference>
<sequence>LLGSQDPSVYRPLSLQRKEIRLVVIEPQDNDDDTIRVSLQYLSLDEPEGTPFEALSYCWGSVQDLKPIMMKNPDASKPDFEFQVTSNLFSALKHLRRPHVSRTFWIDLICINQSNIEERNKQVGLMGRIFALAKHVRVWLGEFDEEVAAEFAIMRTIARKQQNPELLADASLESLPAHMPRTHSDIFSDKAITPHDKVFQKPWFYRIWV</sequence>
<dbReference type="InterPro" id="IPR010730">
    <property type="entry name" value="HET"/>
</dbReference>
<dbReference type="VEuPathDB" id="FungiDB:TRIVIDRAFT_8929"/>
<feature type="non-terminal residue" evidence="2">
    <location>
        <position position="209"/>
    </location>
</feature>
<evidence type="ECO:0000313" key="2">
    <source>
        <dbReference type="EMBL" id="EHK19678.1"/>
    </source>
</evidence>
<dbReference type="EMBL" id="ABDF02000083">
    <property type="protein sequence ID" value="EHK19678.1"/>
    <property type="molecule type" value="Genomic_DNA"/>
</dbReference>
<reference evidence="2 3" key="1">
    <citation type="journal article" date="2011" name="Genome Biol.">
        <title>Comparative genome sequence analysis underscores mycoparasitism as the ancestral life style of Trichoderma.</title>
        <authorList>
            <person name="Kubicek C.P."/>
            <person name="Herrera-Estrella A."/>
            <person name="Seidl-Seiboth V."/>
            <person name="Martinez D.A."/>
            <person name="Druzhinina I.S."/>
            <person name="Thon M."/>
            <person name="Zeilinger S."/>
            <person name="Casas-Flores S."/>
            <person name="Horwitz B.A."/>
            <person name="Mukherjee P.K."/>
            <person name="Mukherjee M."/>
            <person name="Kredics L."/>
            <person name="Alcaraz L.D."/>
            <person name="Aerts A."/>
            <person name="Antal Z."/>
            <person name="Atanasova L."/>
            <person name="Cervantes-Badillo M.G."/>
            <person name="Challacombe J."/>
            <person name="Chertkov O."/>
            <person name="McCluskey K."/>
            <person name="Coulpier F."/>
            <person name="Deshpande N."/>
            <person name="von Doehren H."/>
            <person name="Ebbole D.J."/>
            <person name="Esquivel-Naranjo E.U."/>
            <person name="Fekete E."/>
            <person name="Flipphi M."/>
            <person name="Glaser F."/>
            <person name="Gomez-Rodriguez E.Y."/>
            <person name="Gruber S."/>
            <person name="Han C."/>
            <person name="Henrissat B."/>
            <person name="Hermosa R."/>
            <person name="Hernandez-Onate M."/>
            <person name="Karaffa L."/>
            <person name="Kosti I."/>
            <person name="Le Crom S."/>
            <person name="Lindquist E."/>
            <person name="Lucas S."/>
            <person name="Luebeck M."/>
            <person name="Luebeck P.S."/>
            <person name="Margeot A."/>
            <person name="Metz B."/>
            <person name="Misra M."/>
            <person name="Nevalainen H."/>
            <person name="Omann M."/>
            <person name="Packer N."/>
            <person name="Perrone G."/>
            <person name="Uresti-Rivera E.E."/>
            <person name="Salamov A."/>
            <person name="Schmoll M."/>
            <person name="Seiboth B."/>
            <person name="Shapiro H."/>
            <person name="Sukno S."/>
            <person name="Tamayo-Ramos J.A."/>
            <person name="Tisch D."/>
            <person name="Wiest A."/>
            <person name="Wilkinson H.H."/>
            <person name="Zhang M."/>
            <person name="Coutinho P.M."/>
            <person name="Kenerley C.M."/>
            <person name="Monte E."/>
            <person name="Baker S.E."/>
            <person name="Grigoriev I.V."/>
        </authorList>
    </citation>
    <scope>NUCLEOTIDE SEQUENCE [LARGE SCALE GENOMIC DNA]</scope>
    <source>
        <strain evidence="3">Gv29-8 / FGSC 10586</strain>
    </source>
</reference>
<dbReference type="RefSeq" id="XP_013953559.1">
    <property type="nucleotide sequence ID" value="XM_014098084.1"/>
</dbReference>
<accession>G9N1P9</accession>
<protein>
    <recommendedName>
        <fullName evidence="1">Heterokaryon incompatibility domain-containing protein</fullName>
    </recommendedName>
</protein>
<evidence type="ECO:0000313" key="3">
    <source>
        <dbReference type="Proteomes" id="UP000007115"/>
    </source>
</evidence>
<comment type="caution">
    <text evidence="2">The sequence shown here is derived from an EMBL/GenBank/DDBJ whole genome shotgun (WGS) entry which is preliminary data.</text>
</comment>
<dbReference type="HOGENOM" id="CLU_004184_6_0_1"/>
<gene>
    <name evidence="2" type="ORF">TRIVIDRAFT_8929</name>
</gene>
<dbReference type="OrthoDB" id="5416609at2759"/>
<keyword evidence="3" id="KW-1185">Reference proteome</keyword>
<dbReference type="GeneID" id="25798849"/>